<feature type="compositionally biased region" description="Low complexity" evidence="1">
    <location>
        <begin position="55"/>
        <end position="66"/>
    </location>
</feature>
<evidence type="ECO:0000313" key="3">
    <source>
        <dbReference type="EMBL" id="KAH6587164.1"/>
    </source>
</evidence>
<gene>
    <name evidence="3" type="ORF">BASA50_001442</name>
</gene>
<feature type="chain" id="PRO_5045166828" evidence="2">
    <location>
        <begin position="19"/>
        <end position="153"/>
    </location>
</feature>
<feature type="signal peptide" evidence="2">
    <location>
        <begin position="1"/>
        <end position="18"/>
    </location>
</feature>
<name>A0ABQ8EWC8_9FUNG</name>
<keyword evidence="4" id="KW-1185">Reference proteome</keyword>
<evidence type="ECO:0000256" key="1">
    <source>
        <dbReference type="SAM" id="MobiDB-lite"/>
    </source>
</evidence>
<keyword evidence="2" id="KW-0732">Signal</keyword>
<comment type="caution">
    <text evidence="3">The sequence shown here is derived from an EMBL/GenBank/DDBJ whole genome shotgun (WGS) entry which is preliminary data.</text>
</comment>
<evidence type="ECO:0000256" key="2">
    <source>
        <dbReference type="SAM" id="SignalP"/>
    </source>
</evidence>
<organism evidence="3 4">
    <name type="scientific">Batrachochytrium salamandrivorans</name>
    <dbReference type="NCBI Taxonomy" id="1357716"/>
    <lineage>
        <taxon>Eukaryota</taxon>
        <taxon>Fungi</taxon>
        <taxon>Fungi incertae sedis</taxon>
        <taxon>Chytridiomycota</taxon>
        <taxon>Chytridiomycota incertae sedis</taxon>
        <taxon>Chytridiomycetes</taxon>
        <taxon>Rhizophydiales</taxon>
        <taxon>Rhizophydiales incertae sedis</taxon>
        <taxon>Batrachochytrium</taxon>
    </lineage>
</organism>
<feature type="region of interest" description="Disordered" evidence="1">
    <location>
        <begin position="20"/>
        <end position="66"/>
    </location>
</feature>
<dbReference type="EMBL" id="JAFCIX010000568">
    <property type="protein sequence ID" value="KAH6587164.1"/>
    <property type="molecule type" value="Genomic_DNA"/>
</dbReference>
<evidence type="ECO:0000313" key="4">
    <source>
        <dbReference type="Proteomes" id="UP001648503"/>
    </source>
</evidence>
<reference evidence="3 4" key="1">
    <citation type="submission" date="2021-02" db="EMBL/GenBank/DDBJ databases">
        <title>Variation within the Batrachochytrium salamandrivorans European outbreak.</title>
        <authorList>
            <person name="Kelly M."/>
            <person name="Pasmans F."/>
            <person name="Shea T.P."/>
            <person name="Munoz J.F."/>
            <person name="Carranza S."/>
            <person name="Cuomo C.A."/>
            <person name="Martel A."/>
        </authorList>
    </citation>
    <scope>NUCLEOTIDE SEQUENCE [LARGE SCALE GENOMIC DNA]</scope>
    <source>
        <strain evidence="3 4">AMFP18/2</strain>
    </source>
</reference>
<sequence length="153" mass="17402">MKLISFAVISFLAITVSAFPPNHPDAKDVGQSSNEQQPPSTDAQGLEQSQGASFQTTQDSSESSQELLQDKLEDLIDEYTTKHAEASKLKTEVDKMKNELSEIVLRTEGLDGPEKEESMRDFFAKQKVWSKEYGRMRSLEHKMDAIKKEYVRW</sequence>
<proteinExistence type="predicted"/>
<accession>A0ABQ8EWC8</accession>
<protein>
    <submittedName>
        <fullName evidence="3">Uncharacterized protein</fullName>
    </submittedName>
</protein>
<dbReference type="Proteomes" id="UP001648503">
    <property type="component" value="Unassembled WGS sequence"/>
</dbReference>
<feature type="compositionally biased region" description="Polar residues" evidence="1">
    <location>
        <begin position="30"/>
        <end position="54"/>
    </location>
</feature>